<gene>
    <name evidence="3" type="ORF">KKR91_02600</name>
</gene>
<reference evidence="3 4" key="1">
    <citation type="submission" date="2021-05" db="EMBL/GenBank/DDBJ databases">
        <title>Novel species in genus Arthrobacter.</title>
        <authorList>
            <person name="Zhang G."/>
        </authorList>
    </citation>
    <scope>NUCLEOTIDE SEQUENCE [LARGE SCALE GENOMIC DNA]</scope>
    <source>
        <strain evidence="4">zg-ZUI227</strain>
    </source>
</reference>
<dbReference type="PANTHER" id="PTHR35174:SF3">
    <property type="entry name" value="BLL7171 PROTEIN"/>
    <property type="match status" value="1"/>
</dbReference>
<dbReference type="Pfam" id="PF03795">
    <property type="entry name" value="YCII"/>
    <property type="match status" value="1"/>
</dbReference>
<dbReference type="SUPFAM" id="SSF54909">
    <property type="entry name" value="Dimeric alpha+beta barrel"/>
    <property type="match status" value="1"/>
</dbReference>
<dbReference type="RefSeq" id="WP_210231766.1">
    <property type="nucleotide sequence ID" value="NZ_CP076022.1"/>
</dbReference>
<dbReference type="PANTHER" id="PTHR35174">
    <property type="entry name" value="BLL7171 PROTEIN-RELATED"/>
    <property type="match status" value="1"/>
</dbReference>
<evidence type="ECO:0000259" key="2">
    <source>
        <dbReference type="Pfam" id="PF03795"/>
    </source>
</evidence>
<feature type="domain" description="YCII-related" evidence="2">
    <location>
        <begin position="4"/>
        <end position="101"/>
    </location>
</feature>
<evidence type="ECO:0000256" key="1">
    <source>
        <dbReference type="ARBA" id="ARBA00007689"/>
    </source>
</evidence>
<protein>
    <submittedName>
        <fullName evidence="3">Transcription initiation protein</fullName>
    </submittedName>
</protein>
<sequence length="118" mass="12762">MDEFVILLPDDEAAWERLGPAGQEAVYEQHREFARRLEEGGHVLAGGAELDPPRTAKTVRRVAGRTIVSDGPPTDAAEQLSGFYLVQTADPEGLVQACSLLAAGSPVEIRRVARHDTD</sequence>
<evidence type="ECO:0000313" key="3">
    <source>
        <dbReference type="EMBL" id="QWC10551.1"/>
    </source>
</evidence>
<organism evidence="3 4">
    <name type="scientific">Arthrobacter jiangjiafuii</name>
    <dbReference type="NCBI Taxonomy" id="2817475"/>
    <lineage>
        <taxon>Bacteria</taxon>
        <taxon>Bacillati</taxon>
        <taxon>Actinomycetota</taxon>
        <taxon>Actinomycetes</taxon>
        <taxon>Micrococcales</taxon>
        <taxon>Micrococcaceae</taxon>
        <taxon>Arthrobacter</taxon>
    </lineage>
</organism>
<comment type="similarity">
    <text evidence="1">Belongs to the YciI family.</text>
</comment>
<keyword evidence="4" id="KW-1185">Reference proteome</keyword>
<dbReference type="InterPro" id="IPR011008">
    <property type="entry name" value="Dimeric_a/b-barrel"/>
</dbReference>
<dbReference type="KEGG" id="ajg:KKR91_02600"/>
<dbReference type="AlphaFoldDB" id="A0A975R1J0"/>
<accession>A0A975R1J0</accession>
<dbReference type="Proteomes" id="UP000676885">
    <property type="component" value="Chromosome"/>
</dbReference>
<evidence type="ECO:0000313" key="4">
    <source>
        <dbReference type="Proteomes" id="UP000676885"/>
    </source>
</evidence>
<proteinExistence type="inferred from homology"/>
<dbReference type="InterPro" id="IPR005545">
    <property type="entry name" value="YCII"/>
</dbReference>
<dbReference type="EMBL" id="CP076022">
    <property type="protein sequence ID" value="QWC10551.1"/>
    <property type="molecule type" value="Genomic_DNA"/>
</dbReference>
<name>A0A975R1J0_9MICC</name>
<dbReference type="Gene3D" id="3.30.70.1060">
    <property type="entry name" value="Dimeric alpha+beta barrel"/>
    <property type="match status" value="1"/>
</dbReference>